<comment type="caution">
    <text evidence="2">The sequence shown here is derived from an EMBL/GenBank/DDBJ whole genome shotgun (WGS) entry which is preliminary data.</text>
</comment>
<dbReference type="PRINTS" id="PR00038">
    <property type="entry name" value="HTHLUXR"/>
</dbReference>
<dbReference type="Proteomes" id="UP001551584">
    <property type="component" value="Unassembled WGS sequence"/>
</dbReference>
<evidence type="ECO:0000259" key="1">
    <source>
        <dbReference type="PROSITE" id="PS50043"/>
    </source>
</evidence>
<name>A0ABV3EYP9_9ACTN</name>
<gene>
    <name evidence="2" type="ORF">AB0D95_28875</name>
</gene>
<sequence>MEGDCGEALDDLVRQLGECAAGTGQLALVSAGLAGGKTRLLHAFARRAKEAGALRLLATGSRDGAAFPVGVADQLFRSTDLPPEVAARASRLLAGPPDGADEAGVVHELCLELLALARADRPLVVLVDDVQFADAFTLRLLLHLRQRIASAHVMVVLSEWSWAQPDMTPFHAGITQYPHRRIRLRPMDEAGVLGLMASRPDDRAPRAHVAEVLRLTGGNPLLVAALLDDLAASGPGGSGAGSGGPDGPPCFTDGTPAAGPAFAQAVLNCLYRWDPVLLTVAQGVAVLGREASAPLVAELVSLPVGTVERVLATLSSAGVLDGAAFRHPSAESAVLGAVPAGGRARLQVTAAGLLHRAGGTPGTVAAKLLEAARVRAGREPGCPPSGGAAAEPSAWPSWAAGVLREAASEAAAGDDVGTVTRCLELALEVSADPDERDEVRRALARAVWRVDPAAADRWQEADRGALERGGITGRDALPLLRQALWRGDRAGADRAQAAYESGADAAGGRGGDLYAEAELLLARKWFYGARTDTAASPEPRTANTAPGKERLPEDPWIRAVRAIGDGCAGLSAKSALTGAEHVLESCRLDETMLEVVLAALLTLVRGDRPETAAERTEALRAQAVRRGGVVWQAALDGVRADLALRCGELVRAAGLARGALELLPARSWGMLRGYPLSVLISAQTLLGQHGSAEASLRALTPELLEGSVWGACCLYARGQHHLATDRVLAAVKDFQACARITREREFDVAELVPWRNGLAEANLRLGRTAAARDLLKQQLGLAQEVSLRTQGATLRLAAAAGELAQRPALLRRSVDALQAAGDRMELSRALTDLSVACRGVGELDQARAASWRAAQEAKLCRSAPRPAPLPGPRAAARPDPFPALGVAYEVVPADEGGGEPTGPLLLSDAESRVALLAARGFSNREISQQLFITVSTVEQHLTRVYRKLGVSSRRALPTRLLAQQT</sequence>
<dbReference type="InterPro" id="IPR011990">
    <property type="entry name" value="TPR-like_helical_dom_sf"/>
</dbReference>
<dbReference type="InterPro" id="IPR027417">
    <property type="entry name" value="P-loop_NTPase"/>
</dbReference>
<dbReference type="InterPro" id="IPR041664">
    <property type="entry name" value="AAA_16"/>
</dbReference>
<organism evidence="2 3">
    <name type="scientific">Streptomyces chilikensis</name>
    <dbReference type="NCBI Taxonomy" id="1194079"/>
    <lineage>
        <taxon>Bacteria</taxon>
        <taxon>Bacillati</taxon>
        <taxon>Actinomycetota</taxon>
        <taxon>Actinomycetes</taxon>
        <taxon>Kitasatosporales</taxon>
        <taxon>Streptomycetaceae</taxon>
        <taxon>Streptomyces</taxon>
    </lineage>
</organism>
<feature type="domain" description="HTH luxR-type" evidence="1">
    <location>
        <begin position="899"/>
        <end position="964"/>
    </location>
</feature>
<dbReference type="Pfam" id="PF13191">
    <property type="entry name" value="AAA_16"/>
    <property type="match status" value="1"/>
</dbReference>
<dbReference type="SMART" id="SM00421">
    <property type="entry name" value="HTH_LUXR"/>
    <property type="match status" value="1"/>
</dbReference>
<protein>
    <submittedName>
        <fullName evidence="2">AAA family ATPase</fullName>
    </submittedName>
</protein>
<dbReference type="InterPro" id="IPR000792">
    <property type="entry name" value="Tscrpt_reg_LuxR_C"/>
</dbReference>
<keyword evidence="3" id="KW-1185">Reference proteome</keyword>
<dbReference type="PROSITE" id="PS50043">
    <property type="entry name" value="HTH_LUXR_2"/>
    <property type="match status" value="1"/>
</dbReference>
<dbReference type="RefSeq" id="WP_359277683.1">
    <property type="nucleotide sequence ID" value="NZ_JBEZNA010000107.1"/>
</dbReference>
<proteinExistence type="predicted"/>
<dbReference type="Gene3D" id="1.10.10.10">
    <property type="entry name" value="Winged helix-like DNA-binding domain superfamily/Winged helix DNA-binding domain"/>
    <property type="match status" value="1"/>
</dbReference>
<reference evidence="2 3" key="1">
    <citation type="submission" date="2024-06" db="EMBL/GenBank/DDBJ databases">
        <title>The Natural Products Discovery Center: Release of the First 8490 Sequenced Strains for Exploring Actinobacteria Biosynthetic Diversity.</title>
        <authorList>
            <person name="Kalkreuter E."/>
            <person name="Kautsar S.A."/>
            <person name="Yang D."/>
            <person name="Bader C.D."/>
            <person name="Teijaro C.N."/>
            <person name="Fluegel L."/>
            <person name="Davis C.M."/>
            <person name="Simpson J.R."/>
            <person name="Lauterbach L."/>
            <person name="Steele A.D."/>
            <person name="Gui C."/>
            <person name="Meng S."/>
            <person name="Li G."/>
            <person name="Viehrig K."/>
            <person name="Ye F."/>
            <person name="Su P."/>
            <person name="Kiefer A.F."/>
            <person name="Nichols A."/>
            <person name="Cepeda A.J."/>
            <person name="Yan W."/>
            <person name="Fan B."/>
            <person name="Jiang Y."/>
            <person name="Adhikari A."/>
            <person name="Zheng C.-J."/>
            <person name="Schuster L."/>
            <person name="Cowan T.M."/>
            <person name="Smanski M.J."/>
            <person name="Chevrette M.G."/>
            <person name="De Carvalho L.P.S."/>
            <person name="Shen B."/>
        </authorList>
    </citation>
    <scope>NUCLEOTIDE SEQUENCE [LARGE SCALE GENOMIC DNA]</scope>
    <source>
        <strain evidence="2 3">NPDC048117</strain>
    </source>
</reference>
<dbReference type="EMBL" id="JBEZNA010000107">
    <property type="protein sequence ID" value="MEU9581236.1"/>
    <property type="molecule type" value="Genomic_DNA"/>
</dbReference>
<dbReference type="Gene3D" id="1.25.40.10">
    <property type="entry name" value="Tetratricopeptide repeat domain"/>
    <property type="match status" value="1"/>
</dbReference>
<dbReference type="InterPro" id="IPR016032">
    <property type="entry name" value="Sig_transdc_resp-reg_C-effctor"/>
</dbReference>
<dbReference type="Pfam" id="PF00196">
    <property type="entry name" value="GerE"/>
    <property type="match status" value="1"/>
</dbReference>
<dbReference type="PROSITE" id="PS00622">
    <property type="entry name" value="HTH_LUXR_1"/>
    <property type="match status" value="1"/>
</dbReference>
<accession>A0ABV3EYP9</accession>
<dbReference type="SUPFAM" id="SSF46894">
    <property type="entry name" value="C-terminal effector domain of the bipartite response regulators"/>
    <property type="match status" value="1"/>
</dbReference>
<evidence type="ECO:0000313" key="2">
    <source>
        <dbReference type="EMBL" id="MEU9581236.1"/>
    </source>
</evidence>
<dbReference type="InterPro" id="IPR036388">
    <property type="entry name" value="WH-like_DNA-bd_sf"/>
</dbReference>
<dbReference type="SUPFAM" id="SSF52540">
    <property type="entry name" value="P-loop containing nucleoside triphosphate hydrolases"/>
    <property type="match status" value="1"/>
</dbReference>
<evidence type="ECO:0000313" key="3">
    <source>
        <dbReference type="Proteomes" id="UP001551584"/>
    </source>
</evidence>
<dbReference type="CDD" id="cd06170">
    <property type="entry name" value="LuxR_C_like"/>
    <property type="match status" value="1"/>
</dbReference>